<dbReference type="SUPFAM" id="SSF52283">
    <property type="entry name" value="Formate/glycerate dehydrogenase catalytic domain-like"/>
    <property type="match status" value="1"/>
</dbReference>
<dbReference type="InterPro" id="IPR036291">
    <property type="entry name" value="NAD(P)-bd_dom_sf"/>
</dbReference>
<dbReference type="Pfam" id="PF02826">
    <property type="entry name" value="2-Hacid_dh_C"/>
    <property type="match status" value="1"/>
</dbReference>
<comment type="caution">
    <text evidence="7">The sequence shown here is derived from an EMBL/GenBank/DDBJ whole genome shotgun (WGS) entry which is preliminary data.</text>
</comment>
<dbReference type="Proteomes" id="UP000547209">
    <property type="component" value="Unassembled WGS sequence"/>
</dbReference>
<evidence type="ECO:0000256" key="2">
    <source>
        <dbReference type="ARBA" id="ARBA00023002"/>
    </source>
</evidence>
<dbReference type="Pfam" id="PF00389">
    <property type="entry name" value="2-Hacid_dh"/>
    <property type="match status" value="1"/>
</dbReference>
<keyword evidence="8" id="KW-1185">Reference proteome</keyword>
<dbReference type="PANTHER" id="PTHR43761">
    <property type="entry name" value="D-ISOMER SPECIFIC 2-HYDROXYACID DEHYDROGENASE FAMILY PROTEIN (AFU_ORTHOLOGUE AFUA_1G13630)"/>
    <property type="match status" value="1"/>
</dbReference>
<dbReference type="InterPro" id="IPR029753">
    <property type="entry name" value="D-isomer_DH_CS"/>
</dbReference>
<dbReference type="CDD" id="cd12162">
    <property type="entry name" value="2-Hacid_dh_4"/>
    <property type="match status" value="1"/>
</dbReference>
<keyword evidence="3" id="KW-0520">NAD</keyword>
<dbReference type="InterPro" id="IPR006139">
    <property type="entry name" value="D-isomer_2_OHA_DH_cat_dom"/>
</dbReference>
<reference evidence="7 8" key="1">
    <citation type="submission" date="2020-08" db="EMBL/GenBank/DDBJ databases">
        <title>Cohnella phylogeny.</title>
        <authorList>
            <person name="Dunlap C."/>
        </authorList>
    </citation>
    <scope>NUCLEOTIDE SEQUENCE [LARGE SCALE GENOMIC DNA]</scope>
    <source>
        <strain evidence="7 8">DSM 28246</strain>
    </source>
</reference>
<comment type="similarity">
    <text evidence="1 4">Belongs to the D-isomer specific 2-hydroxyacid dehydrogenase family.</text>
</comment>
<evidence type="ECO:0000256" key="4">
    <source>
        <dbReference type="RuleBase" id="RU003719"/>
    </source>
</evidence>
<protein>
    <submittedName>
        <fullName evidence="7">D-2-hydroxyacid dehydrogenase</fullName>
    </submittedName>
</protein>
<dbReference type="GO" id="GO:0051287">
    <property type="term" value="F:NAD binding"/>
    <property type="evidence" value="ECO:0007669"/>
    <property type="project" value="InterPro"/>
</dbReference>
<keyword evidence="2 4" id="KW-0560">Oxidoreductase</keyword>
<feature type="domain" description="D-isomer specific 2-hydroxyacid dehydrogenase NAD-binding" evidence="6">
    <location>
        <begin position="107"/>
        <end position="288"/>
    </location>
</feature>
<proteinExistence type="inferred from homology"/>
<dbReference type="GO" id="GO:0016616">
    <property type="term" value="F:oxidoreductase activity, acting on the CH-OH group of donors, NAD or NADP as acceptor"/>
    <property type="evidence" value="ECO:0007669"/>
    <property type="project" value="InterPro"/>
</dbReference>
<organism evidence="7 8">
    <name type="scientific">Cohnella nanjingensis</name>
    <dbReference type="NCBI Taxonomy" id="1387779"/>
    <lineage>
        <taxon>Bacteria</taxon>
        <taxon>Bacillati</taxon>
        <taxon>Bacillota</taxon>
        <taxon>Bacilli</taxon>
        <taxon>Bacillales</taxon>
        <taxon>Paenibacillaceae</taxon>
        <taxon>Cohnella</taxon>
    </lineage>
</organism>
<evidence type="ECO:0000259" key="5">
    <source>
        <dbReference type="Pfam" id="PF00389"/>
    </source>
</evidence>
<dbReference type="PROSITE" id="PS00670">
    <property type="entry name" value="D_2_HYDROXYACID_DH_2"/>
    <property type="match status" value="1"/>
</dbReference>
<sequence>MNIVVLDGHTLNPGDLSWERLEALGPLTVYDRTPAERIVERAEGAEIVLTNKTPLRADVLDRLPKLRYIGVLATGYDIVDVQAAADRDIVVANVPTYGTDSVAQFVFALLLELCHRAGLHSDSAHRGDWADSPDFSYWHTPQTELAGKTLGIVGMGRIGARTAELAAAFGMRVLAAGRSVEPQPGDPANVRRADLATVLKTADVVSLHCPLTPQTERMINRDTLALMKPSAYLINTARGKLVAEDDLAGALRSGAIAGAALDVLSQEPPPPDHPLVGAPNCILTPHIAWASFEARERLLRAAVDNVARFLAGDPANLVSR</sequence>
<dbReference type="Gene3D" id="3.40.50.720">
    <property type="entry name" value="NAD(P)-binding Rossmann-like Domain"/>
    <property type="match status" value="2"/>
</dbReference>
<gene>
    <name evidence="7" type="ORF">H7C19_29675</name>
</gene>
<dbReference type="FunFam" id="3.40.50.720:FF:000203">
    <property type="entry name" value="D-3-phosphoglycerate dehydrogenase (SerA)"/>
    <property type="match status" value="1"/>
</dbReference>
<dbReference type="EMBL" id="JACJVP010000056">
    <property type="protein sequence ID" value="MBB6674856.1"/>
    <property type="molecule type" value="Genomic_DNA"/>
</dbReference>
<evidence type="ECO:0000313" key="7">
    <source>
        <dbReference type="EMBL" id="MBB6674856.1"/>
    </source>
</evidence>
<evidence type="ECO:0000259" key="6">
    <source>
        <dbReference type="Pfam" id="PF02826"/>
    </source>
</evidence>
<name>A0A7X0RWD9_9BACL</name>
<dbReference type="InterPro" id="IPR006140">
    <property type="entry name" value="D-isomer_DH_NAD-bd"/>
</dbReference>
<accession>A0A7X0RWD9</accession>
<dbReference type="InterPro" id="IPR050418">
    <property type="entry name" value="D-iso_2-hydroxyacid_DH_PdxB"/>
</dbReference>
<dbReference type="SUPFAM" id="SSF51735">
    <property type="entry name" value="NAD(P)-binding Rossmann-fold domains"/>
    <property type="match status" value="1"/>
</dbReference>
<evidence type="ECO:0000256" key="1">
    <source>
        <dbReference type="ARBA" id="ARBA00005854"/>
    </source>
</evidence>
<dbReference type="RefSeq" id="WP_185672719.1">
    <property type="nucleotide sequence ID" value="NZ_JACJVP010000056.1"/>
</dbReference>
<dbReference type="AlphaFoldDB" id="A0A7X0RWD9"/>
<evidence type="ECO:0000313" key="8">
    <source>
        <dbReference type="Proteomes" id="UP000547209"/>
    </source>
</evidence>
<dbReference type="PANTHER" id="PTHR43761:SF1">
    <property type="entry name" value="D-ISOMER SPECIFIC 2-HYDROXYACID DEHYDROGENASE CATALYTIC DOMAIN-CONTAINING PROTEIN-RELATED"/>
    <property type="match status" value="1"/>
</dbReference>
<evidence type="ECO:0000256" key="3">
    <source>
        <dbReference type="ARBA" id="ARBA00023027"/>
    </source>
</evidence>
<feature type="domain" description="D-isomer specific 2-hydroxyacid dehydrogenase catalytic" evidence="5">
    <location>
        <begin position="18"/>
        <end position="318"/>
    </location>
</feature>